<gene>
    <name evidence="5" type="ORF">EI16_10615</name>
</gene>
<dbReference type="Gene3D" id="1.25.40.10">
    <property type="entry name" value="Tetratricopeptide repeat domain"/>
    <property type="match status" value="1"/>
</dbReference>
<evidence type="ECO:0000313" key="6">
    <source>
        <dbReference type="Proteomes" id="UP000027341"/>
    </source>
</evidence>
<dbReference type="SUPFAM" id="SSF48452">
    <property type="entry name" value="TPR-like"/>
    <property type="match status" value="1"/>
</dbReference>
<evidence type="ECO:0000256" key="3">
    <source>
        <dbReference type="PROSITE-ProRule" id="PRU00339"/>
    </source>
</evidence>
<dbReference type="Pfam" id="PF07719">
    <property type="entry name" value="TPR_2"/>
    <property type="match status" value="1"/>
</dbReference>
<accession>A0A066ZWS1</accession>
<organism evidence="5 6">
    <name type="scientific">Hydrogenovibrio marinus</name>
    <dbReference type="NCBI Taxonomy" id="28885"/>
    <lineage>
        <taxon>Bacteria</taxon>
        <taxon>Pseudomonadati</taxon>
        <taxon>Pseudomonadota</taxon>
        <taxon>Gammaproteobacteria</taxon>
        <taxon>Thiotrichales</taxon>
        <taxon>Piscirickettsiaceae</taxon>
        <taxon>Hydrogenovibrio</taxon>
    </lineage>
</organism>
<dbReference type="AlphaFoldDB" id="A0A066ZWS1"/>
<dbReference type="InterPro" id="IPR013105">
    <property type="entry name" value="TPR_2"/>
</dbReference>
<evidence type="ECO:0000256" key="4">
    <source>
        <dbReference type="SAM" id="SignalP"/>
    </source>
</evidence>
<sequence>MVKSLRYIVLVLSAVWLAGCTSSPAMPTKNKPSEVPIDQVEPLASNLTEDDEYKFGLDLVALEIRNKQFDQADRLLGKLKKYKSDDIRVYRLYTRYYEAKKNYDMAFVSSQQALKQSGVTQKDEEKFARYALMTNHYVEADKTYQKWLYNADSTTMEVIALNNLGFSSLLQKHYKKARGYFERAIQKDPLNEKARNNLKLIQTVEAD</sequence>
<evidence type="ECO:0000313" key="5">
    <source>
        <dbReference type="EMBL" id="KDN96694.1"/>
    </source>
</evidence>
<evidence type="ECO:0000256" key="1">
    <source>
        <dbReference type="ARBA" id="ARBA00022737"/>
    </source>
</evidence>
<dbReference type="PROSITE" id="PS50005">
    <property type="entry name" value="TPR"/>
    <property type="match status" value="1"/>
</dbReference>
<dbReference type="PROSITE" id="PS51257">
    <property type="entry name" value="PROKAR_LIPOPROTEIN"/>
    <property type="match status" value="1"/>
</dbReference>
<name>A0A066ZWS1_HYDMR</name>
<dbReference type="InterPro" id="IPR011990">
    <property type="entry name" value="TPR-like_helical_dom_sf"/>
</dbReference>
<keyword evidence="4" id="KW-0732">Signal</keyword>
<feature type="chain" id="PRO_5001632599" evidence="4">
    <location>
        <begin position="26"/>
        <end position="207"/>
    </location>
</feature>
<keyword evidence="2 3" id="KW-0802">TPR repeat</keyword>
<evidence type="ECO:0000256" key="2">
    <source>
        <dbReference type="ARBA" id="ARBA00022803"/>
    </source>
</evidence>
<reference evidence="5 6" key="1">
    <citation type="submission" date="2014-04" db="EMBL/GenBank/DDBJ databases">
        <title>Draft genome sequence of Hydrogenovibrio marinus MH-110, a model organism for aerobic H2 metabolism.</title>
        <authorList>
            <person name="Cha H.J."/>
            <person name="Jo B.H."/>
            <person name="Hwang B.H."/>
        </authorList>
    </citation>
    <scope>NUCLEOTIDE SEQUENCE [LARGE SCALE GENOMIC DNA]</scope>
    <source>
        <strain evidence="5 6">MH-110</strain>
    </source>
</reference>
<proteinExistence type="predicted"/>
<dbReference type="InterPro" id="IPR019734">
    <property type="entry name" value="TPR_rpt"/>
</dbReference>
<keyword evidence="1" id="KW-0677">Repeat</keyword>
<dbReference type="SMART" id="SM00028">
    <property type="entry name" value="TPR"/>
    <property type="match status" value="1"/>
</dbReference>
<dbReference type="STRING" id="28885.EI16_10615"/>
<comment type="caution">
    <text evidence="5">The sequence shown here is derived from an EMBL/GenBank/DDBJ whole genome shotgun (WGS) entry which is preliminary data.</text>
</comment>
<keyword evidence="6" id="KW-1185">Reference proteome</keyword>
<feature type="signal peptide" evidence="4">
    <location>
        <begin position="1"/>
        <end position="25"/>
    </location>
</feature>
<dbReference type="RefSeq" id="WP_029907625.1">
    <property type="nucleotide sequence ID" value="NZ_AP020335.1"/>
</dbReference>
<dbReference type="Proteomes" id="UP000027341">
    <property type="component" value="Unassembled WGS sequence"/>
</dbReference>
<dbReference type="EMBL" id="JMIU01000001">
    <property type="protein sequence ID" value="KDN96694.1"/>
    <property type="molecule type" value="Genomic_DNA"/>
</dbReference>
<protein>
    <submittedName>
        <fullName evidence="5">Uncharacterized protein</fullName>
    </submittedName>
</protein>
<feature type="repeat" description="TPR" evidence="3">
    <location>
        <begin position="158"/>
        <end position="191"/>
    </location>
</feature>